<proteinExistence type="predicted"/>
<evidence type="ECO:0000259" key="1">
    <source>
        <dbReference type="PROSITE" id="PS50006"/>
    </source>
</evidence>
<dbReference type="PANTHER" id="PTHR43081">
    <property type="entry name" value="ADENYLATE CYCLASE, TERMINAL-DIFFERENTIATION SPECIFIC-RELATED"/>
    <property type="match status" value="1"/>
</dbReference>
<dbReference type="PANTHER" id="PTHR43081:SF19">
    <property type="entry name" value="PH-SENSITIVE ADENYLATE CYCLASE RV1264"/>
    <property type="match status" value="1"/>
</dbReference>
<dbReference type="Pfam" id="PF00211">
    <property type="entry name" value="Guanylate_cyc"/>
    <property type="match status" value="1"/>
</dbReference>
<reference evidence="3 4" key="1">
    <citation type="submission" date="2023-08" db="EMBL/GenBank/DDBJ databases">
        <title>Pleionea litopenaei sp. nov., isolated from stomach of juvenile Litopenaeus vannamei.</title>
        <authorList>
            <person name="Rho A.M."/>
            <person name="Hwang C.Y."/>
        </authorList>
    </citation>
    <scope>NUCLEOTIDE SEQUENCE [LARGE SCALE GENOMIC DNA]</scope>
    <source>
        <strain evidence="3 4">HL-JVS1</strain>
    </source>
</reference>
<dbReference type="CDD" id="cd00060">
    <property type="entry name" value="FHA"/>
    <property type="match status" value="1"/>
</dbReference>
<dbReference type="Proteomes" id="UP001239782">
    <property type="component" value="Chromosome"/>
</dbReference>
<feature type="domain" description="FHA" evidence="1">
    <location>
        <begin position="214"/>
        <end position="263"/>
    </location>
</feature>
<dbReference type="InterPro" id="IPR000253">
    <property type="entry name" value="FHA_dom"/>
</dbReference>
<name>A0AA51RRQ4_9GAMM</name>
<dbReference type="InterPro" id="IPR008984">
    <property type="entry name" value="SMAD_FHA_dom_sf"/>
</dbReference>
<sequence>MLFSRGKKRTILFADVSGSSALYKAEGNEKAKSIIDEIIKMLIHHTGKYRGRVVKTIGDEIMSSFDKCEDACRAAIEMQQASDSFDHHYTLGIRIGIGYGKTIEEGEDLFGEAVNDAAFVTGIAKSSQILLTDSVITQLPERLKQSTQVFDQVAIKGATDHSKIHRLFWKPQSGGFSETQVFSAQDVSAHLDDNTLTLIMGDKSYQVEANGQPFIIGRHQQQVSLYIDSEMVSRDHCHIVYRRGKFVLIDHSTNGTYIQPEDAQEIYLRREELPLLGSGSISLGISHSASNAPVIRFES</sequence>
<dbReference type="Gene3D" id="3.30.70.1230">
    <property type="entry name" value="Nucleotide cyclase"/>
    <property type="match status" value="1"/>
</dbReference>
<dbReference type="CDD" id="cd07302">
    <property type="entry name" value="CHD"/>
    <property type="match status" value="1"/>
</dbReference>
<evidence type="ECO:0000313" key="3">
    <source>
        <dbReference type="EMBL" id="WMS86308.1"/>
    </source>
</evidence>
<evidence type="ECO:0000259" key="2">
    <source>
        <dbReference type="PROSITE" id="PS50125"/>
    </source>
</evidence>
<dbReference type="PROSITE" id="PS50006">
    <property type="entry name" value="FHA_DOMAIN"/>
    <property type="match status" value="1"/>
</dbReference>
<protein>
    <submittedName>
        <fullName evidence="3">Adenylate/guanylate cyclase domain-containing protein</fullName>
    </submittedName>
</protein>
<dbReference type="GO" id="GO:0006171">
    <property type="term" value="P:cAMP biosynthetic process"/>
    <property type="evidence" value="ECO:0007669"/>
    <property type="project" value="TreeGrafter"/>
</dbReference>
<dbReference type="InterPro" id="IPR001054">
    <property type="entry name" value="A/G_cyclase"/>
</dbReference>
<dbReference type="AlphaFoldDB" id="A0AA51RRQ4"/>
<dbReference type="GO" id="GO:0035556">
    <property type="term" value="P:intracellular signal transduction"/>
    <property type="evidence" value="ECO:0007669"/>
    <property type="project" value="InterPro"/>
</dbReference>
<dbReference type="GO" id="GO:0004016">
    <property type="term" value="F:adenylate cyclase activity"/>
    <property type="evidence" value="ECO:0007669"/>
    <property type="project" value="UniProtKB-ARBA"/>
</dbReference>
<dbReference type="PROSITE" id="PS50125">
    <property type="entry name" value="GUANYLATE_CYCLASE_2"/>
    <property type="match status" value="1"/>
</dbReference>
<accession>A0AA51RRQ4</accession>
<dbReference type="RefSeq" id="WP_309201460.1">
    <property type="nucleotide sequence ID" value="NZ_CP133548.1"/>
</dbReference>
<dbReference type="Gene3D" id="2.60.200.20">
    <property type="match status" value="1"/>
</dbReference>
<dbReference type="EMBL" id="CP133548">
    <property type="protein sequence ID" value="WMS86308.1"/>
    <property type="molecule type" value="Genomic_DNA"/>
</dbReference>
<dbReference type="SUPFAM" id="SSF55073">
    <property type="entry name" value="Nucleotide cyclase"/>
    <property type="match status" value="1"/>
</dbReference>
<dbReference type="InterPro" id="IPR029787">
    <property type="entry name" value="Nucleotide_cyclase"/>
</dbReference>
<dbReference type="SUPFAM" id="SSF49879">
    <property type="entry name" value="SMAD/FHA domain"/>
    <property type="match status" value="1"/>
</dbReference>
<organism evidence="3 4">
    <name type="scientific">Pleionea litopenaei</name>
    <dbReference type="NCBI Taxonomy" id="3070815"/>
    <lineage>
        <taxon>Bacteria</taxon>
        <taxon>Pseudomonadati</taxon>
        <taxon>Pseudomonadota</taxon>
        <taxon>Gammaproteobacteria</taxon>
        <taxon>Oceanospirillales</taxon>
        <taxon>Pleioneaceae</taxon>
        <taxon>Pleionea</taxon>
    </lineage>
</organism>
<keyword evidence="4" id="KW-1185">Reference proteome</keyword>
<feature type="domain" description="Guanylate cyclase" evidence="2">
    <location>
        <begin position="10"/>
        <end position="121"/>
    </location>
</feature>
<dbReference type="KEGG" id="plei:Q9312_13880"/>
<dbReference type="Pfam" id="PF00498">
    <property type="entry name" value="FHA"/>
    <property type="match status" value="1"/>
</dbReference>
<gene>
    <name evidence="3" type="ORF">Q9312_13880</name>
</gene>
<dbReference type="InterPro" id="IPR050697">
    <property type="entry name" value="Adenylyl/Guanylyl_Cyclase_3/4"/>
</dbReference>
<evidence type="ECO:0000313" key="4">
    <source>
        <dbReference type="Proteomes" id="UP001239782"/>
    </source>
</evidence>
<dbReference type="SMART" id="SM00240">
    <property type="entry name" value="FHA"/>
    <property type="match status" value="1"/>
</dbReference>